<feature type="compositionally biased region" description="Basic and acidic residues" evidence="2">
    <location>
        <begin position="659"/>
        <end position="692"/>
    </location>
</feature>
<feature type="compositionally biased region" description="Basic and acidic residues" evidence="2">
    <location>
        <begin position="721"/>
        <end position="744"/>
    </location>
</feature>
<keyword evidence="5" id="KW-1185">Reference proteome</keyword>
<feature type="compositionally biased region" description="Basic and acidic residues" evidence="2">
    <location>
        <begin position="437"/>
        <end position="452"/>
    </location>
</feature>
<keyword evidence="1" id="KW-0175">Coiled coil</keyword>
<feature type="compositionally biased region" description="Basic and acidic residues" evidence="2">
    <location>
        <begin position="325"/>
        <end position="344"/>
    </location>
</feature>
<dbReference type="InterPro" id="IPR036034">
    <property type="entry name" value="PDZ_sf"/>
</dbReference>
<feature type="region of interest" description="Disordered" evidence="2">
    <location>
        <begin position="1392"/>
        <end position="1536"/>
    </location>
</feature>
<feature type="region of interest" description="Disordered" evidence="2">
    <location>
        <begin position="31"/>
        <end position="102"/>
    </location>
</feature>
<feature type="compositionally biased region" description="Basic and acidic residues" evidence="2">
    <location>
        <begin position="390"/>
        <end position="399"/>
    </location>
</feature>
<evidence type="ECO:0000259" key="3">
    <source>
        <dbReference type="PROSITE" id="PS50106"/>
    </source>
</evidence>
<feature type="compositionally biased region" description="Low complexity" evidence="2">
    <location>
        <begin position="370"/>
        <end position="381"/>
    </location>
</feature>
<evidence type="ECO:0000256" key="2">
    <source>
        <dbReference type="SAM" id="MobiDB-lite"/>
    </source>
</evidence>
<accession>D7G3L4</accession>
<dbReference type="GO" id="GO:0005794">
    <property type="term" value="C:Golgi apparatus"/>
    <property type="evidence" value="ECO:0007669"/>
    <property type="project" value="InterPro"/>
</dbReference>
<feature type="region of interest" description="Disordered" evidence="2">
    <location>
        <begin position="1014"/>
        <end position="1043"/>
    </location>
</feature>
<dbReference type="OrthoDB" id="10508911at2759"/>
<feature type="compositionally biased region" description="Basic residues" evidence="2">
    <location>
        <begin position="1496"/>
        <end position="1505"/>
    </location>
</feature>
<dbReference type="InterPro" id="IPR001478">
    <property type="entry name" value="PDZ"/>
</dbReference>
<evidence type="ECO:0000256" key="1">
    <source>
        <dbReference type="SAM" id="Coils"/>
    </source>
</evidence>
<feature type="compositionally biased region" description="Basic and acidic residues" evidence="2">
    <location>
        <begin position="469"/>
        <end position="479"/>
    </location>
</feature>
<feature type="compositionally biased region" description="Low complexity" evidence="2">
    <location>
        <begin position="314"/>
        <end position="324"/>
    </location>
</feature>
<organism evidence="4 5">
    <name type="scientific">Ectocarpus siliculosus</name>
    <name type="common">Brown alga</name>
    <name type="synonym">Conferva siliculosa</name>
    <dbReference type="NCBI Taxonomy" id="2880"/>
    <lineage>
        <taxon>Eukaryota</taxon>
        <taxon>Sar</taxon>
        <taxon>Stramenopiles</taxon>
        <taxon>Ochrophyta</taxon>
        <taxon>PX clade</taxon>
        <taxon>Phaeophyceae</taxon>
        <taxon>Ectocarpales</taxon>
        <taxon>Ectocarpaceae</taxon>
        <taxon>Ectocarpus</taxon>
    </lineage>
</organism>
<feature type="compositionally biased region" description="Low complexity" evidence="2">
    <location>
        <begin position="1506"/>
        <end position="1515"/>
    </location>
</feature>
<feature type="compositionally biased region" description="Low complexity" evidence="2">
    <location>
        <begin position="120"/>
        <end position="131"/>
    </location>
</feature>
<feature type="compositionally biased region" description="Low complexity" evidence="2">
    <location>
        <begin position="1522"/>
        <end position="1533"/>
    </location>
</feature>
<feature type="compositionally biased region" description="Low complexity" evidence="2">
    <location>
        <begin position="548"/>
        <end position="560"/>
    </location>
</feature>
<feature type="domain" description="PDZ" evidence="3">
    <location>
        <begin position="152"/>
        <end position="238"/>
    </location>
</feature>
<dbReference type="InParanoid" id="D7G3L4"/>
<sequence>MDSASPRSVLRDISNEEGFATKSLIQGFLQPSVRKQKYTSSSPSSSSSAVTAAAFGDSAGAGASDAGAAAPPPTAPIITPEPSQAETSNPAACSDGVSSGAWRSTTAVGAVAPDAGGNTAAAAVAGTTPPLRTRHPAPPPLDQTRHRPPPVACTLVAFEPGSLGLELEAIVDDDKARRHGEEYRRRRRPRRRLGCRVFRVTPDGQAARHGSVHPGDALVVLDGVDVLSDPFEDITRALLQRQGRRRLIGFMGVAAVAASAPQKRRAPSPSSFSSLTAEPEVAASPPARGDTAALSPPPAAAATEDSNNGRRAADSVAGAAAAVEGRLEHKRRDDQGRRRERSDFGKGGVVLPANGRRGGEKCGGGEGSPEATASSSSKKQAGTGGGGGGERGRVHDHNGEVPAPTALGHHPRRSRSSSFASLPPPGSELFGAAAADLDWREAERLPHPRDAAARIQRRRPAAGSMTGCRRVEGNDDLSMKNKRRVSSTVSSTAGLGEAAAAAAGGGAGGEGDARREPERGRSGVPAGYGGGARLASRESLGSSWGSCATTGRMGAATAGGRAAGGGLYRGRPLDGSRGESLQRSLAEAMEDKRALAAERDWLLEELQRAREATLERDGALAGQEVQTDVLKMEVAALDGELRRARQELGACEAGRRELHEAAKRDLARRDRDAADLSDALRRERSARDRDADAAAAAAATAASARAADKAAAAAGRAAAADARRRAESTEARAAESEERVEEAKAAAAEAAVEASEALRRERERREMEVREREEEISALLLRVGASESRSRRLSEDKAERLREVEEAAVKSLEAAERRRAEWENKASAIAARLREREAEGTRKDRVVKDLEGRLGRAHAQTSEVQEREGSELRRVAGELEVMRKALSDREARAREETGRLERRLREEEKKACKNTAGLRKLEQHAKFLETGVVAARQRAEAAARKEKEVSERLAEAETERACQEIAVTTLKAQLEELRRGAAAGDAALREAAKLRNILEGAALRHMGTQPVVAADCGKSGRRDDTTSGGGSSGKNGRGGAGGEGLVELAKKLQGRTDELDQELDSVRKALAMGREENQALLAREKDAAELRSLLEQKRGVSARLASGAEAARARAERAESQAEKMVADRVSLRAELKAARQQAETNGERAKGLEENVLELRDEIRAMAAKLSDAEAAGAKARTGIDTATCRVSSLEKAMDAAEAERADVVRRLIRKDGDLVALQSRLEETVSELEAVKLALVEGSSNSVGDGGSGGRGRVPGEAGVQAALREGVAGAHVAAAAAAQTKANELKRQHAEAQEESRLARSELACVHLRTRMCGARVLSGVFHKWAARRAARAFWRLRTTSTTGNSPAIAGGVVSSCARCGAAGTGRHGSLDGDDRSTSAALTIEAPTPSSQGGGGSGSGSGWTSPLSGYNQSGEGGRERPRSAGSGKSCPETTAAAARYRQNRDRSGAGAGDGFLRIRATANAPVTSPDEDSPGVFDFGGGHGGARGYQHRRRRSRARGGNANGRSSPLPPSPASSRARSMTSPPGGSFSIAWSNGGTDAVTPSASKLPVTACQCHCEPPREDVRLRILYGTGPDSLYFTGQANNIHTQCTEAACILDYIKYVNTSIIAALQVAMQK</sequence>
<feature type="compositionally biased region" description="Low complexity" evidence="2">
    <location>
        <begin position="493"/>
        <end position="502"/>
    </location>
</feature>
<evidence type="ECO:0000313" key="4">
    <source>
        <dbReference type="EMBL" id="CBJ33546.1"/>
    </source>
</evidence>
<feature type="compositionally biased region" description="Low complexity" evidence="2">
    <location>
        <begin position="40"/>
        <end position="69"/>
    </location>
</feature>
<dbReference type="PANTHER" id="PTHR18887:SF5">
    <property type="entry name" value="GOLGIN SUBFAMILY B MEMBER 1-LIKE"/>
    <property type="match status" value="1"/>
</dbReference>
<feature type="compositionally biased region" description="Gly residues" evidence="2">
    <location>
        <begin position="1027"/>
        <end position="1043"/>
    </location>
</feature>
<feature type="region of interest" description="Disordered" evidence="2">
    <location>
        <begin position="120"/>
        <end position="147"/>
    </location>
</feature>
<dbReference type="PROSITE" id="PS50106">
    <property type="entry name" value="PDZ"/>
    <property type="match status" value="1"/>
</dbReference>
<dbReference type="Proteomes" id="UP000002630">
    <property type="component" value="Unassembled WGS sequence"/>
</dbReference>
<feature type="region of interest" description="Disordered" evidence="2">
    <location>
        <begin position="258"/>
        <end position="579"/>
    </location>
</feature>
<feature type="compositionally biased region" description="Low complexity" evidence="2">
    <location>
        <begin position="745"/>
        <end position="755"/>
    </location>
</feature>
<feature type="compositionally biased region" description="Basic and acidic residues" evidence="2">
    <location>
        <begin position="756"/>
        <end position="769"/>
    </location>
</feature>
<dbReference type="InterPro" id="IPR026202">
    <property type="entry name" value="GOLGB1"/>
</dbReference>
<name>D7G3L4_ECTSI</name>
<feature type="region of interest" description="Disordered" evidence="2">
    <location>
        <begin position="659"/>
        <end position="769"/>
    </location>
</feature>
<dbReference type="SUPFAM" id="SSF50156">
    <property type="entry name" value="PDZ domain-like"/>
    <property type="match status" value="1"/>
</dbReference>
<feature type="compositionally biased region" description="Gly residues" evidence="2">
    <location>
        <begin position="1399"/>
        <end position="1408"/>
    </location>
</feature>
<evidence type="ECO:0000313" key="5">
    <source>
        <dbReference type="Proteomes" id="UP000002630"/>
    </source>
</evidence>
<reference evidence="4 5" key="1">
    <citation type="journal article" date="2010" name="Nature">
        <title>The Ectocarpus genome and the independent evolution of multicellularity in brown algae.</title>
        <authorList>
            <person name="Cock J.M."/>
            <person name="Sterck L."/>
            <person name="Rouze P."/>
            <person name="Scornet D."/>
            <person name="Allen A.E."/>
            <person name="Amoutzias G."/>
            <person name="Anthouard V."/>
            <person name="Artiguenave F."/>
            <person name="Aury J.M."/>
            <person name="Badger J.H."/>
            <person name="Beszteri B."/>
            <person name="Billiau K."/>
            <person name="Bonnet E."/>
            <person name="Bothwell J.H."/>
            <person name="Bowler C."/>
            <person name="Boyen C."/>
            <person name="Brownlee C."/>
            <person name="Carrano C.J."/>
            <person name="Charrier B."/>
            <person name="Cho G.Y."/>
            <person name="Coelho S.M."/>
            <person name="Collen J."/>
            <person name="Corre E."/>
            <person name="Da Silva C."/>
            <person name="Delage L."/>
            <person name="Delaroque N."/>
            <person name="Dittami S.M."/>
            <person name="Doulbeau S."/>
            <person name="Elias M."/>
            <person name="Farnham G."/>
            <person name="Gachon C.M."/>
            <person name="Gschloessl B."/>
            <person name="Heesch S."/>
            <person name="Jabbari K."/>
            <person name="Jubin C."/>
            <person name="Kawai H."/>
            <person name="Kimura K."/>
            <person name="Kloareg B."/>
            <person name="Kupper F.C."/>
            <person name="Lang D."/>
            <person name="Le Bail A."/>
            <person name="Leblanc C."/>
            <person name="Lerouge P."/>
            <person name="Lohr M."/>
            <person name="Lopez P.J."/>
            <person name="Martens C."/>
            <person name="Maumus F."/>
            <person name="Michel G."/>
            <person name="Miranda-Saavedra D."/>
            <person name="Morales J."/>
            <person name="Moreau H."/>
            <person name="Motomura T."/>
            <person name="Nagasato C."/>
            <person name="Napoli C.A."/>
            <person name="Nelson D.R."/>
            <person name="Nyvall-Collen P."/>
            <person name="Peters A.F."/>
            <person name="Pommier C."/>
            <person name="Potin P."/>
            <person name="Poulain J."/>
            <person name="Quesneville H."/>
            <person name="Read B."/>
            <person name="Rensing S.A."/>
            <person name="Ritter A."/>
            <person name="Rousvoal S."/>
            <person name="Samanta M."/>
            <person name="Samson G."/>
            <person name="Schroeder D.C."/>
            <person name="Segurens B."/>
            <person name="Strittmatter M."/>
            <person name="Tonon T."/>
            <person name="Tregear J.W."/>
            <person name="Valentin K."/>
            <person name="von Dassow P."/>
            <person name="Yamagishi T."/>
            <person name="Van de Peer Y."/>
            <person name="Wincker P."/>
        </authorList>
    </citation>
    <scope>NUCLEOTIDE SEQUENCE [LARGE SCALE GENOMIC DNA]</scope>
    <source>
        <strain evidence="5">Ec32 / CCAP1310/4</strain>
    </source>
</reference>
<gene>
    <name evidence="4" type="ORF">Esi_0510_0003</name>
</gene>
<feature type="coiled-coil region" evidence="1">
    <location>
        <begin position="939"/>
        <end position="973"/>
    </location>
</feature>
<dbReference type="PANTHER" id="PTHR18887">
    <property type="entry name" value="GOLGI-ASSOCIATED PROTEIN GCP360-RELATED"/>
    <property type="match status" value="1"/>
</dbReference>
<proteinExistence type="predicted"/>
<feature type="coiled-coil region" evidence="1">
    <location>
        <begin position="1108"/>
        <end position="1240"/>
    </location>
</feature>
<dbReference type="EMBL" id="FN649760">
    <property type="protein sequence ID" value="CBJ33546.1"/>
    <property type="molecule type" value="Genomic_DNA"/>
</dbReference>
<feature type="compositionally biased region" description="Low complexity" evidence="2">
    <location>
        <begin position="693"/>
        <end position="720"/>
    </location>
</feature>
<protein>
    <recommendedName>
        <fullName evidence="3">PDZ domain-containing protein</fullName>
    </recommendedName>
</protein>
<feature type="compositionally biased region" description="Gly residues" evidence="2">
    <location>
        <begin position="1485"/>
        <end position="1494"/>
    </location>
</feature>
<feature type="compositionally biased region" description="Basic and acidic residues" evidence="2">
    <location>
        <begin position="511"/>
        <end position="521"/>
    </location>
</feature>
<feature type="coiled-coil region" evidence="1">
    <location>
        <begin position="1282"/>
        <end position="1309"/>
    </location>
</feature>
<feature type="compositionally biased region" description="Polar residues" evidence="2">
    <location>
        <begin position="81"/>
        <end position="91"/>
    </location>
</feature>